<dbReference type="InterPro" id="IPR041645">
    <property type="entry name" value="ADAMTS_CR_2"/>
</dbReference>
<feature type="compositionally biased region" description="Low complexity" evidence="11">
    <location>
        <begin position="891"/>
        <end position="918"/>
    </location>
</feature>
<evidence type="ECO:0000256" key="3">
    <source>
        <dbReference type="ARBA" id="ARBA00022801"/>
    </source>
</evidence>
<dbReference type="AlphaFoldDB" id="A0A4Q9MSJ0"/>
<dbReference type="InterPro" id="IPR036436">
    <property type="entry name" value="Disintegrin_dom_sf"/>
</dbReference>
<evidence type="ECO:0000256" key="1">
    <source>
        <dbReference type="ARBA" id="ARBA00022670"/>
    </source>
</evidence>
<proteinExistence type="predicted"/>
<dbReference type="Gene3D" id="3.40.1620.60">
    <property type="match status" value="1"/>
</dbReference>
<dbReference type="GO" id="GO:0046872">
    <property type="term" value="F:metal ion binding"/>
    <property type="evidence" value="ECO:0007669"/>
    <property type="project" value="UniProtKB-KW"/>
</dbReference>
<evidence type="ECO:0000259" key="14">
    <source>
        <dbReference type="PROSITE" id="PS50214"/>
    </source>
</evidence>
<evidence type="ECO:0000256" key="5">
    <source>
        <dbReference type="ARBA" id="ARBA00023049"/>
    </source>
</evidence>
<dbReference type="PROSITE" id="PS50215">
    <property type="entry name" value="ADAM_MEPRO"/>
    <property type="match status" value="1"/>
</dbReference>
<dbReference type="InterPro" id="IPR001762">
    <property type="entry name" value="Disintegrin_dom"/>
</dbReference>
<evidence type="ECO:0000256" key="7">
    <source>
        <dbReference type="ARBA" id="ARBA00023180"/>
    </source>
</evidence>
<evidence type="ECO:0000256" key="12">
    <source>
        <dbReference type="SAM" id="Phobius"/>
    </source>
</evidence>
<dbReference type="SUPFAM" id="SSF57552">
    <property type="entry name" value="Blood coagulation inhibitor (disintegrin)"/>
    <property type="match status" value="1"/>
</dbReference>
<dbReference type="FunFam" id="4.10.70.10:FF:000003">
    <property type="entry name" value="Disintegrin and metalloproteinase domain-containing protein 17"/>
    <property type="match status" value="1"/>
</dbReference>
<evidence type="ECO:0000259" key="15">
    <source>
        <dbReference type="PROSITE" id="PS50215"/>
    </source>
</evidence>
<dbReference type="Gene3D" id="4.10.70.10">
    <property type="entry name" value="Disintegrin domain"/>
    <property type="match status" value="1"/>
</dbReference>
<dbReference type="GO" id="GO:0004222">
    <property type="term" value="F:metalloendopeptidase activity"/>
    <property type="evidence" value="ECO:0007669"/>
    <property type="project" value="InterPro"/>
</dbReference>
<keyword evidence="7" id="KW-0325">Glycoprotein</keyword>
<feature type="transmembrane region" description="Helical" evidence="12">
    <location>
        <begin position="762"/>
        <end position="782"/>
    </location>
</feature>
<evidence type="ECO:0000313" key="16">
    <source>
        <dbReference type="EMBL" id="TBU30814.1"/>
    </source>
</evidence>
<feature type="domain" description="Peptidase M12B" evidence="15">
    <location>
        <begin position="327"/>
        <end position="544"/>
    </location>
</feature>
<sequence length="950" mass="100530">MYSHHHICWLLVVLLASFHSASALSAPARPLRRLSHPSTLSIDILPRRKSPPILGKRSLPIDSPILHHTDSFRLTLTAFDETFYIHLRPNDHLIHPAARVNYYKTGPDGQSVLTHTEPILRESVKAYWGEVIPAHVSSDRLREDTAGVIPRPSGIYELGWARITVYDQGDADAGRPPLFEGAFSVNGVTHHVQTKANYLRNKHALDPHIELDDAHPDANLVIWRDSDVMSKHEHERILGLDVGSPKAHGHGETCGHDRMDFNTDPLQNEAIRKVPPPPYTPWYDAFGFLHSAAATNFSKRDDVAGGGMGIDFSGYIGQTAGCPTSQKIVYMGVAADCEYTSKYGSTGNATQAIITNWNTASALYKTTFQVSLGIVELQVHEPECPSTATSDAPWNVACSESVTLNDRLSIFSGWRGQKGNDGAGLWHLMSGCPTGSEVGIAWLATLCQQSSSGSSPSIVSGTAVSTSGRTEWQVIAHEIGHNFGAICADGCSCSNGCETDSVNCCPLSTTTCDANSQYIMSPVAETGEMQFSPCSIGNICSLMSGAAGGHTNTSCLIDPNAMASLTTSKPLITLQMCGNGIVESGEDCDPGLGSNSTCCDPSTCKFKKGAVCDPDSSQCCTDSCTFAPSTQVCRPAKDATCDTAELCTGSSATCPPDIFASNGKSCGSNGLACASGQCTSLSQQCQLVGASMGLSKACPSNDDKSCQVSCQDPNNSNQCVVLQSALIDGSPCGYGGTCISGNCKPGSWQDFFKSWYTHNLQISIPVTVIVGLIVLLILYAIARCIMRSRRSKPARTAQRIPSYPGPPTTNFAPSAMVRQNSSPTPMYGPNVPVSVAAAGGGSAAAAVAPRQSSRSSRSQHSSGSVPLQGQQRSGRTSHSSRSSAGSGGLAGPAPARRTSGGSNSVVSGGARQSRQGSGHYAPAFPIEPIRNSRMDWVDDTVYNGPAHGRR</sequence>
<evidence type="ECO:0000256" key="8">
    <source>
        <dbReference type="ARBA" id="ARBA00056552"/>
    </source>
</evidence>
<name>A0A4Q9MSJ0_9APHY</name>
<dbReference type="OrthoDB" id="5951731at2759"/>
<feature type="chain" id="PRO_5020975459" description="Disintegrin and metalloproteinase domain-containing protein B" evidence="13">
    <location>
        <begin position="24"/>
        <end position="950"/>
    </location>
</feature>
<dbReference type="PANTHER" id="PTHR11905:SF159">
    <property type="entry name" value="ADAM METALLOPROTEASE"/>
    <property type="match status" value="1"/>
</dbReference>
<evidence type="ECO:0000256" key="6">
    <source>
        <dbReference type="ARBA" id="ARBA00023157"/>
    </source>
</evidence>
<comment type="function">
    <text evidence="8">Probable zinc protease.</text>
</comment>
<evidence type="ECO:0000256" key="10">
    <source>
        <dbReference type="PROSITE-ProRule" id="PRU00276"/>
    </source>
</evidence>
<keyword evidence="12" id="KW-1133">Transmembrane helix</keyword>
<organism evidence="16">
    <name type="scientific">Dichomitus squalens</name>
    <dbReference type="NCBI Taxonomy" id="114155"/>
    <lineage>
        <taxon>Eukaryota</taxon>
        <taxon>Fungi</taxon>
        <taxon>Dikarya</taxon>
        <taxon>Basidiomycota</taxon>
        <taxon>Agaricomycotina</taxon>
        <taxon>Agaricomycetes</taxon>
        <taxon>Polyporales</taxon>
        <taxon>Polyporaceae</taxon>
        <taxon>Dichomitus</taxon>
    </lineage>
</organism>
<keyword evidence="13" id="KW-0732">Signal</keyword>
<evidence type="ECO:0000256" key="13">
    <source>
        <dbReference type="SAM" id="SignalP"/>
    </source>
</evidence>
<dbReference type="Pfam" id="PF13574">
    <property type="entry name" value="Reprolysin_2"/>
    <property type="match status" value="1"/>
</dbReference>
<comment type="caution">
    <text evidence="10">Lacks conserved residue(s) required for the propagation of feature annotation.</text>
</comment>
<dbReference type="Gene3D" id="3.40.390.10">
    <property type="entry name" value="Collagenase (Catalytic Domain)"/>
    <property type="match status" value="1"/>
</dbReference>
<dbReference type="SMART" id="SM00050">
    <property type="entry name" value="DISIN"/>
    <property type="match status" value="1"/>
</dbReference>
<evidence type="ECO:0000256" key="11">
    <source>
        <dbReference type="SAM" id="MobiDB-lite"/>
    </source>
</evidence>
<gene>
    <name evidence="16" type="ORF">BD311DRAFT_776548</name>
</gene>
<feature type="signal peptide" evidence="13">
    <location>
        <begin position="1"/>
        <end position="23"/>
    </location>
</feature>
<dbReference type="PANTHER" id="PTHR11905">
    <property type="entry name" value="ADAM A DISINTEGRIN AND METALLOPROTEASE DOMAIN"/>
    <property type="match status" value="1"/>
</dbReference>
<reference evidence="16" key="1">
    <citation type="submission" date="2019-01" db="EMBL/GenBank/DDBJ databases">
        <title>Draft genome sequences of three monokaryotic isolates of the white-rot basidiomycete fungus Dichomitus squalens.</title>
        <authorList>
            <consortium name="DOE Joint Genome Institute"/>
            <person name="Lopez S.C."/>
            <person name="Andreopoulos B."/>
            <person name="Pangilinan J."/>
            <person name="Lipzen A."/>
            <person name="Riley R."/>
            <person name="Ahrendt S."/>
            <person name="Ng V."/>
            <person name="Barry K."/>
            <person name="Daum C."/>
            <person name="Grigoriev I.V."/>
            <person name="Hilden K.S."/>
            <person name="Makela M.R."/>
            <person name="de Vries R.P."/>
        </authorList>
    </citation>
    <scope>NUCLEOTIDE SEQUENCE [LARGE SCALE GENOMIC DNA]</scope>
    <source>
        <strain evidence="16">OM18370.1</strain>
    </source>
</reference>
<dbReference type="Pfam" id="PF17771">
    <property type="entry name" value="ADAMTS_CR_2"/>
    <property type="match status" value="1"/>
</dbReference>
<dbReference type="EMBL" id="ML143403">
    <property type="protein sequence ID" value="TBU30814.1"/>
    <property type="molecule type" value="Genomic_DNA"/>
</dbReference>
<keyword evidence="5" id="KW-0482">Metalloprotease</keyword>
<keyword evidence="6" id="KW-1015">Disulfide bond</keyword>
<feature type="domain" description="Disintegrin" evidence="14">
    <location>
        <begin position="574"/>
        <end position="662"/>
    </location>
</feature>
<accession>A0A4Q9MSJ0</accession>
<feature type="region of interest" description="Disordered" evidence="11">
    <location>
        <begin position="793"/>
        <end position="825"/>
    </location>
</feature>
<dbReference type="PROSITE" id="PS50214">
    <property type="entry name" value="DISINTEGRIN_2"/>
    <property type="match status" value="1"/>
</dbReference>
<dbReference type="Pfam" id="PF00200">
    <property type="entry name" value="Disintegrin"/>
    <property type="match status" value="1"/>
</dbReference>
<protein>
    <recommendedName>
        <fullName evidence="9">Disintegrin and metalloproteinase domain-containing protein B</fullName>
    </recommendedName>
</protein>
<dbReference type="InterPro" id="IPR024079">
    <property type="entry name" value="MetalloPept_cat_dom_sf"/>
</dbReference>
<keyword evidence="12" id="KW-0472">Membrane</keyword>
<keyword evidence="2" id="KW-0479">Metal-binding</keyword>
<feature type="compositionally biased region" description="Low complexity" evidence="11">
    <location>
        <begin position="845"/>
        <end position="884"/>
    </location>
</feature>
<evidence type="ECO:0000256" key="2">
    <source>
        <dbReference type="ARBA" id="ARBA00022723"/>
    </source>
</evidence>
<dbReference type="SUPFAM" id="SSF55486">
    <property type="entry name" value="Metalloproteases ('zincins'), catalytic domain"/>
    <property type="match status" value="1"/>
</dbReference>
<keyword evidence="3" id="KW-0378">Hydrolase</keyword>
<feature type="compositionally biased region" description="Polar residues" evidence="11">
    <location>
        <begin position="808"/>
        <end position="824"/>
    </location>
</feature>
<evidence type="ECO:0000256" key="9">
    <source>
        <dbReference type="ARBA" id="ARBA00074021"/>
    </source>
</evidence>
<feature type="region of interest" description="Disordered" evidence="11">
    <location>
        <begin position="845"/>
        <end position="934"/>
    </location>
</feature>
<keyword evidence="12" id="KW-0812">Transmembrane</keyword>
<evidence type="ECO:0000256" key="4">
    <source>
        <dbReference type="ARBA" id="ARBA00022833"/>
    </source>
</evidence>
<feature type="active site" evidence="10">
    <location>
        <position position="478"/>
    </location>
</feature>
<dbReference type="GO" id="GO:0006508">
    <property type="term" value="P:proteolysis"/>
    <property type="evidence" value="ECO:0007669"/>
    <property type="project" value="UniProtKB-KW"/>
</dbReference>
<keyword evidence="1" id="KW-0645">Protease</keyword>
<dbReference type="Proteomes" id="UP000292957">
    <property type="component" value="Unassembled WGS sequence"/>
</dbReference>
<dbReference type="InterPro" id="IPR001590">
    <property type="entry name" value="Peptidase_M12B"/>
</dbReference>
<keyword evidence="4" id="KW-0862">Zinc</keyword>